<feature type="compositionally biased region" description="Basic and acidic residues" evidence="6">
    <location>
        <begin position="311"/>
        <end position="324"/>
    </location>
</feature>
<dbReference type="CDD" id="cd14014">
    <property type="entry name" value="STKc_PknB_like"/>
    <property type="match status" value="1"/>
</dbReference>
<feature type="transmembrane region" description="Helical" evidence="7">
    <location>
        <begin position="633"/>
        <end position="654"/>
    </location>
</feature>
<feature type="transmembrane region" description="Helical" evidence="7">
    <location>
        <begin position="592"/>
        <end position="612"/>
    </location>
</feature>
<comment type="caution">
    <text evidence="9">The sequence shown here is derived from an EMBL/GenBank/DDBJ whole genome shotgun (WGS) entry which is preliminary data.</text>
</comment>
<protein>
    <submittedName>
        <fullName evidence="9">Serine/threonine-protein kinase</fullName>
        <ecNumber evidence="9">2.7.11.1</ecNumber>
    </submittedName>
</protein>
<keyword evidence="7" id="KW-0812">Transmembrane</keyword>
<evidence type="ECO:0000256" key="5">
    <source>
        <dbReference type="PROSITE-ProRule" id="PRU10141"/>
    </source>
</evidence>
<dbReference type="SUPFAM" id="SSF56112">
    <property type="entry name" value="Protein kinase-like (PK-like)"/>
    <property type="match status" value="1"/>
</dbReference>
<dbReference type="EMBL" id="JAVLVT010000009">
    <property type="protein sequence ID" value="MDS1272024.1"/>
    <property type="molecule type" value="Genomic_DNA"/>
</dbReference>
<reference evidence="10" key="1">
    <citation type="submission" date="2023-07" db="EMBL/GenBank/DDBJ databases">
        <title>Novel species in the genus Lipingzhangella isolated from Sambhar Salt Lake.</title>
        <authorList>
            <person name="Jiya N."/>
            <person name="Kajale S."/>
            <person name="Sharma A."/>
        </authorList>
    </citation>
    <scope>NUCLEOTIDE SEQUENCE [LARGE SCALE GENOMIC DNA]</scope>
    <source>
        <strain evidence="10">LS1_29</strain>
    </source>
</reference>
<evidence type="ECO:0000256" key="2">
    <source>
        <dbReference type="ARBA" id="ARBA00022741"/>
    </source>
</evidence>
<evidence type="ECO:0000259" key="8">
    <source>
        <dbReference type="PROSITE" id="PS50011"/>
    </source>
</evidence>
<keyword evidence="7" id="KW-0472">Membrane</keyword>
<feature type="compositionally biased region" description="Low complexity" evidence="6">
    <location>
        <begin position="332"/>
        <end position="352"/>
    </location>
</feature>
<keyword evidence="7" id="KW-1133">Transmembrane helix</keyword>
<feature type="binding site" evidence="5">
    <location>
        <position position="48"/>
    </location>
    <ligand>
        <name>ATP</name>
        <dbReference type="ChEBI" id="CHEBI:30616"/>
    </ligand>
</feature>
<keyword evidence="4 5" id="KW-0067">ATP-binding</keyword>
<proteinExistence type="predicted"/>
<evidence type="ECO:0000256" key="3">
    <source>
        <dbReference type="ARBA" id="ARBA00022777"/>
    </source>
</evidence>
<dbReference type="EC" id="2.7.11.1" evidence="9"/>
<feature type="domain" description="Protein kinase" evidence="8">
    <location>
        <begin position="20"/>
        <end position="271"/>
    </location>
</feature>
<dbReference type="PROSITE" id="PS50011">
    <property type="entry name" value="PROTEIN_KINASE_DOM"/>
    <property type="match status" value="1"/>
</dbReference>
<dbReference type="Gene3D" id="3.30.200.20">
    <property type="entry name" value="Phosphorylase Kinase, domain 1"/>
    <property type="match status" value="1"/>
</dbReference>
<sequence length="667" mass="70821">MPGTAGSTGGDEMPERIGQYRIRRRIGSGGMGVVYQAEDAQGQFVAVKVLRSEVAGDEVARARLAREVETMRRVHSRNVAEVLDADTNAHQPWVVTEYVPGMTLDDTVTDHGPLRGRALTRLVTGLARALDNIHQAGVIHRDLKPGNVIISNGEPIVIDFGIAHAVDSAKLTQTGTFVGTPSYLSPEVIEGTDLGPATDVHAWGATVAFAATGNPPYGAGAFEVIFYRILNGHIEVDGVPEELKPLVQRAVAREMSNRPSSAELVSATEQLNLDLPLEGADAAQVSGFTGTYTTQGPMTSAGLITAASGADHGRGATGRDDSHQQDSGPQEPAQADSAATMAAPAAAADQTMVSPATEGTDQTMVSPQAGGESGPADQTMAAPSVAGTDQTLVAGMEDPQTIADSRTSPASGSGGGTAEGPQTQFFNSTLRPDEFRDILTPVEERGRQAANPQDTAMFEPQQRDDSYYEPYYDPDFVAEEEADEPRRLPSLILIPLLLSLVGLSLMLPGIGLIVGLSTAVVLGAADMVRRQHARRLMERGPRNTDTMLIAMSLFPALLRRLGWVLVYGLLYLLIGAVVGLIVGLTPLAESTALYWGAYSVAIMILLTFVGPDGRGAREQANRWLTGIGIRNPYVYWGSIIACCLMALFFIGLGLDVAPDWRPIPFIS</sequence>
<dbReference type="PANTHER" id="PTHR43289:SF34">
    <property type="entry name" value="SERINE_THREONINE-PROTEIN KINASE YBDM-RELATED"/>
    <property type="match status" value="1"/>
</dbReference>
<feature type="region of interest" description="Disordered" evidence="6">
    <location>
        <begin position="402"/>
        <end position="433"/>
    </location>
</feature>
<dbReference type="InterPro" id="IPR017441">
    <property type="entry name" value="Protein_kinase_ATP_BS"/>
</dbReference>
<name>A0ABU2H9M8_9ACTN</name>
<dbReference type="PROSITE" id="PS00107">
    <property type="entry name" value="PROTEIN_KINASE_ATP"/>
    <property type="match status" value="1"/>
</dbReference>
<organism evidence="9 10">
    <name type="scientific">Lipingzhangella rawalii</name>
    <dbReference type="NCBI Taxonomy" id="2055835"/>
    <lineage>
        <taxon>Bacteria</taxon>
        <taxon>Bacillati</taxon>
        <taxon>Actinomycetota</taxon>
        <taxon>Actinomycetes</taxon>
        <taxon>Streptosporangiales</taxon>
        <taxon>Nocardiopsidaceae</taxon>
        <taxon>Lipingzhangella</taxon>
    </lineage>
</organism>
<keyword evidence="3 9" id="KW-0418">Kinase</keyword>
<accession>A0ABU2H9M8</accession>
<dbReference type="Proteomes" id="UP001250214">
    <property type="component" value="Unassembled WGS sequence"/>
</dbReference>
<dbReference type="InterPro" id="IPR011009">
    <property type="entry name" value="Kinase-like_dom_sf"/>
</dbReference>
<keyword evidence="10" id="KW-1185">Reference proteome</keyword>
<evidence type="ECO:0000313" key="10">
    <source>
        <dbReference type="Proteomes" id="UP001250214"/>
    </source>
</evidence>
<dbReference type="PANTHER" id="PTHR43289">
    <property type="entry name" value="MITOGEN-ACTIVATED PROTEIN KINASE KINASE KINASE 20-RELATED"/>
    <property type="match status" value="1"/>
</dbReference>
<dbReference type="Gene3D" id="1.10.510.10">
    <property type="entry name" value="Transferase(Phosphotransferase) domain 1"/>
    <property type="match status" value="1"/>
</dbReference>
<evidence type="ECO:0000256" key="6">
    <source>
        <dbReference type="SAM" id="MobiDB-lite"/>
    </source>
</evidence>
<dbReference type="Pfam" id="PF00069">
    <property type="entry name" value="Pkinase"/>
    <property type="match status" value="1"/>
</dbReference>
<evidence type="ECO:0000256" key="1">
    <source>
        <dbReference type="ARBA" id="ARBA00022679"/>
    </source>
</evidence>
<dbReference type="RefSeq" id="WP_310913580.1">
    <property type="nucleotide sequence ID" value="NZ_JAVLVT010000009.1"/>
</dbReference>
<dbReference type="InterPro" id="IPR000719">
    <property type="entry name" value="Prot_kinase_dom"/>
</dbReference>
<evidence type="ECO:0000256" key="4">
    <source>
        <dbReference type="ARBA" id="ARBA00022840"/>
    </source>
</evidence>
<feature type="compositionally biased region" description="Polar residues" evidence="6">
    <location>
        <begin position="353"/>
        <end position="366"/>
    </location>
</feature>
<dbReference type="InterPro" id="IPR008271">
    <property type="entry name" value="Ser/Thr_kinase_AS"/>
</dbReference>
<feature type="transmembrane region" description="Helical" evidence="7">
    <location>
        <begin position="561"/>
        <end position="586"/>
    </location>
</feature>
<feature type="region of interest" description="Disordered" evidence="6">
    <location>
        <begin position="308"/>
        <end position="382"/>
    </location>
</feature>
<dbReference type="SMART" id="SM00220">
    <property type="entry name" value="S_TKc"/>
    <property type="match status" value="1"/>
</dbReference>
<evidence type="ECO:0000256" key="7">
    <source>
        <dbReference type="SAM" id="Phobius"/>
    </source>
</evidence>
<feature type="transmembrane region" description="Helical" evidence="7">
    <location>
        <begin position="492"/>
        <end position="525"/>
    </location>
</feature>
<keyword evidence="1 9" id="KW-0808">Transferase</keyword>
<evidence type="ECO:0000313" key="9">
    <source>
        <dbReference type="EMBL" id="MDS1272024.1"/>
    </source>
</evidence>
<dbReference type="PROSITE" id="PS00108">
    <property type="entry name" value="PROTEIN_KINASE_ST"/>
    <property type="match status" value="1"/>
</dbReference>
<dbReference type="GO" id="GO:0004674">
    <property type="term" value="F:protein serine/threonine kinase activity"/>
    <property type="evidence" value="ECO:0007669"/>
    <property type="project" value="UniProtKB-EC"/>
</dbReference>
<keyword evidence="2 5" id="KW-0547">Nucleotide-binding</keyword>
<gene>
    <name evidence="9" type="ORF">RIF23_17175</name>
</gene>